<dbReference type="KEGG" id="bvv:BHK69_22605"/>
<dbReference type="InterPro" id="IPR029052">
    <property type="entry name" value="Metallo-depent_PP-like"/>
</dbReference>
<dbReference type="InterPro" id="IPR041796">
    <property type="entry name" value="Mre11_N"/>
</dbReference>
<proteinExistence type="predicted"/>
<feature type="domain" description="Calcineurin-like phosphoesterase" evidence="2">
    <location>
        <begin position="4"/>
        <end position="202"/>
    </location>
</feature>
<name>A0A1D7U691_9HYPH</name>
<keyword evidence="1" id="KW-0378">Hydrolase</keyword>
<accession>A0A1D7U691</accession>
<dbReference type="Pfam" id="PF00149">
    <property type="entry name" value="Metallophos"/>
    <property type="match status" value="1"/>
</dbReference>
<dbReference type="EMBL" id="CP017147">
    <property type="protein sequence ID" value="AOO82852.1"/>
    <property type="molecule type" value="Genomic_DNA"/>
</dbReference>
<evidence type="ECO:0000259" key="2">
    <source>
        <dbReference type="Pfam" id="PF00149"/>
    </source>
</evidence>
<evidence type="ECO:0000313" key="4">
    <source>
        <dbReference type="Proteomes" id="UP000094969"/>
    </source>
</evidence>
<dbReference type="SUPFAM" id="SSF56300">
    <property type="entry name" value="Metallo-dependent phosphatases"/>
    <property type="match status" value="1"/>
</dbReference>
<dbReference type="InterPro" id="IPR014576">
    <property type="entry name" value="Pesterase_YhaO"/>
</dbReference>
<dbReference type="PIRSF" id="PIRSF033091">
    <property type="entry name" value="Pesterase_YhaO"/>
    <property type="match status" value="1"/>
</dbReference>
<dbReference type="GO" id="GO:0016787">
    <property type="term" value="F:hydrolase activity"/>
    <property type="evidence" value="ECO:0007669"/>
    <property type="project" value="UniProtKB-KW"/>
</dbReference>
<dbReference type="PANTHER" id="PTHR30337">
    <property type="entry name" value="COMPONENT OF ATP-DEPENDENT DSDNA EXONUCLEASE"/>
    <property type="match status" value="1"/>
</dbReference>
<evidence type="ECO:0000313" key="3">
    <source>
        <dbReference type="EMBL" id="AOO82852.1"/>
    </source>
</evidence>
<dbReference type="OrthoDB" id="9773856at2"/>
<dbReference type="Gene3D" id="3.60.21.10">
    <property type="match status" value="1"/>
</dbReference>
<dbReference type="InterPro" id="IPR004843">
    <property type="entry name" value="Calcineurin-like_PHP"/>
</dbReference>
<evidence type="ECO:0000256" key="1">
    <source>
        <dbReference type="ARBA" id="ARBA00022801"/>
    </source>
</evidence>
<organism evidence="3 4">
    <name type="scientific">Bosea vaviloviae</name>
    <dbReference type="NCBI Taxonomy" id="1526658"/>
    <lineage>
        <taxon>Bacteria</taxon>
        <taxon>Pseudomonadati</taxon>
        <taxon>Pseudomonadota</taxon>
        <taxon>Alphaproteobacteria</taxon>
        <taxon>Hyphomicrobiales</taxon>
        <taxon>Boseaceae</taxon>
        <taxon>Bosea</taxon>
    </lineage>
</organism>
<dbReference type="CDD" id="cd00840">
    <property type="entry name" value="MPP_Mre11_N"/>
    <property type="match status" value="1"/>
</dbReference>
<keyword evidence="4" id="KW-1185">Reference proteome</keyword>
<sequence length="425" mass="45944">MFSFRFVHCADLHIDAPLKSLALRNPELADLVGNATRKAFVAIVDLCLDEKVDALLISGDLYDGDQTSMKTAGFIAAQLRRLHEAGIRTFGIRGNHDAESKITKELVFPDSVTFFKGSAGAIRLPSQTGRRDVVIHGISFPRPHAPESLLPKFKPPVDGAVNIGLLHTSLAGAEGHDGYAPCSVTDLAAAGFDYWALGHIHKRQVHLDKPAIVMPGIPQGRDINESGAKSVSLVTVNDDGTIQIEEHRTSTAQFERVMVDLSGVEDWSDAMRAIGRKLAAECEVAASDHLIARIMLTGATPLTWRLRRDTEMLLAEAEQQAAIIGKTWIEKVSSECSEPQGAAVDSASAVAELSRLISSDVLTSDAYRLQASEIITELRGALPRELHKIFGEDEASFERAVAQLTSDGALDVIAHLHEADGEPRA</sequence>
<protein>
    <submittedName>
        <fullName evidence="3">Serine/threonine protein phosphatase</fullName>
    </submittedName>
</protein>
<dbReference type="InterPro" id="IPR050535">
    <property type="entry name" value="DNA_Repair-Maintenance_Comp"/>
</dbReference>
<gene>
    <name evidence="3" type="ORF">BHK69_22605</name>
</gene>
<dbReference type="STRING" id="1526658.BHK69_22605"/>
<dbReference type="AlphaFoldDB" id="A0A1D7U691"/>
<dbReference type="PANTHER" id="PTHR30337:SF7">
    <property type="entry name" value="PHOSPHOESTERASE"/>
    <property type="match status" value="1"/>
</dbReference>
<reference evidence="3 4" key="1">
    <citation type="journal article" date="2015" name="Antonie Van Leeuwenhoek">
        <title>Bosea vaviloviae sp. nov., a new species of slow-growing rhizobia isolated from nodules of the relict species Vavilovia formosa (Stev.) Fed.</title>
        <authorList>
            <person name="Safronova V.I."/>
            <person name="Kuznetsova I.G."/>
            <person name="Sazanova A.L."/>
            <person name="Kimeklis A.K."/>
            <person name="Belimov A.A."/>
            <person name="Andronov E.E."/>
            <person name="Pinaev A.G."/>
            <person name="Chizhevskaya E.P."/>
            <person name="Pukhaev A.R."/>
            <person name="Popov K.P."/>
            <person name="Willems A."/>
            <person name="Tikhonovich I.A."/>
        </authorList>
    </citation>
    <scope>NUCLEOTIDE SEQUENCE [LARGE SCALE GENOMIC DNA]</scope>
    <source>
        <strain evidence="3 4">Vaf18</strain>
    </source>
</reference>
<dbReference type="Proteomes" id="UP000094969">
    <property type="component" value="Chromosome"/>
</dbReference>